<dbReference type="Proteomes" id="UP001301442">
    <property type="component" value="Chromosome"/>
</dbReference>
<evidence type="ECO:0000313" key="3">
    <source>
        <dbReference type="Proteomes" id="UP001301442"/>
    </source>
</evidence>
<name>A0ABZ0GML1_9GAMM</name>
<dbReference type="Gene3D" id="3.10.180.10">
    <property type="entry name" value="2,3-Dihydroxybiphenyl 1,2-Dioxygenase, domain 1"/>
    <property type="match status" value="1"/>
</dbReference>
<organism evidence="2 3">
    <name type="scientific">Thalassotalea fonticola</name>
    <dbReference type="NCBI Taxonomy" id="3065649"/>
    <lineage>
        <taxon>Bacteria</taxon>
        <taxon>Pseudomonadati</taxon>
        <taxon>Pseudomonadota</taxon>
        <taxon>Gammaproteobacteria</taxon>
        <taxon>Alteromonadales</taxon>
        <taxon>Colwelliaceae</taxon>
        <taxon>Thalassotalea</taxon>
    </lineage>
</organism>
<protein>
    <submittedName>
        <fullName evidence="2">VOC family protein</fullName>
    </submittedName>
</protein>
<sequence>MFKPKPKKLGHLVLRVSNLSESIEFYQQIVGLQVSDKVGNRMAFLHAGPDHHDLALVQMSNAEIEQAANVFHNVEHFAYQLDSYAEIEQATEMLLSKGIKITRGPGKHGSGENYFIVFQDPDGNNLEFYSDMRQITKDNPYEPSVWNDDIDTFDVWRCKNFVVEPPAGIKKKLAQINQPKKA</sequence>
<dbReference type="PANTHER" id="PTHR36113">
    <property type="entry name" value="LYASE, PUTATIVE-RELATED-RELATED"/>
    <property type="match status" value="1"/>
</dbReference>
<reference evidence="2 3" key="1">
    <citation type="submission" date="2023-09" db="EMBL/GenBank/DDBJ databases">
        <authorList>
            <person name="Qi X."/>
        </authorList>
    </citation>
    <scope>NUCLEOTIDE SEQUENCE [LARGE SCALE GENOMIC DNA]</scope>
    <source>
        <strain evidence="2 3">S1-1</strain>
    </source>
</reference>
<dbReference type="PANTHER" id="PTHR36113:SF3">
    <property type="entry name" value="SLL5075 PROTEIN"/>
    <property type="match status" value="1"/>
</dbReference>
<dbReference type="InterPro" id="IPR029068">
    <property type="entry name" value="Glyas_Bleomycin-R_OHBP_Dase"/>
</dbReference>
<feature type="domain" description="VOC" evidence="1">
    <location>
        <begin position="8"/>
        <end position="131"/>
    </location>
</feature>
<dbReference type="SUPFAM" id="SSF54593">
    <property type="entry name" value="Glyoxalase/Bleomycin resistance protein/Dihydroxybiphenyl dioxygenase"/>
    <property type="match status" value="1"/>
</dbReference>
<dbReference type="EMBL" id="CP136600">
    <property type="protein sequence ID" value="WOH36925.1"/>
    <property type="molecule type" value="Genomic_DNA"/>
</dbReference>
<evidence type="ECO:0000313" key="2">
    <source>
        <dbReference type="EMBL" id="WOH36925.1"/>
    </source>
</evidence>
<evidence type="ECO:0000259" key="1">
    <source>
        <dbReference type="PROSITE" id="PS51819"/>
    </source>
</evidence>
<dbReference type="InterPro" id="IPR051332">
    <property type="entry name" value="Fosfomycin_Res_Enzymes"/>
</dbReference>
<dbReference type="PROSITE" id="PS51819">
    <property type="entry name" value="VOC"/>
    <property type="match status" value="1"/>
</dbReference>
<dbReference type="RefSeq" id="WP_348395732.1">
    <property type="nucleotide sequence ID" value="NZ_CP136600.1"/>
</dbReference>
<accession>A0ABZ0GML1</accession>
<gene>
    <name evidence="2" type="ORF">RI844_16360</name>
</gene>
<dbReference type="InterPro" id="IPR004360">
    <property type="entry name" value="Glyas_Fos-R_dOase_dom"/>
</dbReference>
<proteinExistence type="predicted"/>
<dbReference type="Pfam" id="PF00903">
    <property type="entry name" value="Glyoxalase"/>
    <property type="match status" value="1"/>
</dbReference>
<keyword evidence="3" id="KW-1185">Reference proteome</keyword>
<dbReference type="InterPro" id="IPR037523">
    <property type="entry name" value="VOC_core"/>
</dbReference>